<proteinExistence type="inferred from homology"/>
<keyword evidence="4" id="KW-0472">Membrane</keyword>
<accession>A0A218YU79</accession>
<dbReference type="EMBL" id="MZNU01000380">
    <property type="protein sequence ID" value="OWO98743.1"/>
    <property type="molecule type" value="Genomic_DNA"/>
</dbReference>
<dbReference type="STRING" id="503106.A0A218YU79"/>
<organism evidence="8 9">
    <name type="scientific">Diplocarpon coronariae</name>
    <dbReference type="NCBI Taxonomy" id="2795749"/>
    <lineage>
        <taxon>Eukaryota</taxon>
        <taxon>Fungi</taxon>
        <taxon>Dikarya</taxon>
        <taxon>Ascomycota</taxon>
        <taxon>Pezizomycotina</taxon>
        <taxon>Leotiomycetes</taxon>
        <taxon>Helotiales</taxon>
        <taxon>Drepanopezizaceae</taxon>
        <taxon>Diplocarpon</taxon>
    </lineage>
</organism>
<feature type="region of interest" description="Disordered" evidence="6">
    <location>
        <begin position="28"/>
        <end position="58"/>
    </location>
</feature>
<feature type="compositionally biased region" description="Polar residues" evidence="6">
    <location>
        <begin position="290"/>
        <end position="304"/>
    </location>
</feature>
<protein>
    <recommendedName>
        <fullName evidence="7">Rhodopsin domain-containing protein</fullName>
    </recommendedName>
</protein>
<keyword evidence="3" id="KW-1133">Transmembrane helix</keyword>
<gene>
    <name evidence="8" type="ORF">B2J93_8495</name>
</gene>
<evidence type="ECO:0000256" key="5">
    <source>
        <dbReference type="ARBA" id="ARBA00038359"/>
    </source>
</evidence>
<dbReference type="Pfam" id="PF20684">
    <property type="entry name" value="Fung_rhodopsin"/>
    <property type="match status" value="1"/>
</dbReference>
<comment type="subcellular location">
    <subcellularLocation>
        <location evidence="1">Membrane</location>
        <topology evidence="1">Multi-pass membrane protein</topology>
    </subcellularLocation>
</comment>
<dbReference type="PANTHER" id="PTHR33048">
    <property type="entry name" value="PTH11-LIKE INTEGRAL MEMBRANE PROTEIN (AFU_ORTHOLOGUE AFUA_5G11245)"/>
    <property type="match status" value="1"/>
</dbReference>
<evidence type="ECO:0000256" key="6">
    <source>
        <dbReference type="SAM" id="MobiDB-lite"/>
    </source>
</evidence>
<feature type="region of interest" description="Disordered" evidence="6">
    <location>
        <begin position="204"/>
        <end position="264"/>
    </location>
</feature>
<sequence length="412" mass="45994">MASKFEVTILANAIHLVSPPPRSMVSTLHLYSPTQPHKPSPQSPRSSESSNKVPGNRRHPMRIYHYEYECSPIMACVTSGIRLKYLVDFATSKDPTWDNALPAIWSFVEICVALICACLPAIRALLSRWFPKIFDLASPPSTDPQCAVRPNAKTFDDSFTRQASNRCRAPQKIGPSYNKRAVSTLDDDQLIYIPSSEILSSNTAGHFHPQFRHGRRASDRYSQQAPAVTQGDFQFTRTRSGSSATISPHSEHPASAPPSRPGSAEVKIWINPTFDRKGNLVEYEKPPPTASQEASLHHTSTISMPSSDHSIWLLEGPRLSDEYVDTDRAIAVERRVSQGLHMLEDASRRESHNLQYAEEGVIMRPVGVSLPGRKRRSMRIVMRHHAASGSVQNLLSPIFQDPEIGYDESNMF</sequence>
<dbReference type="InterPro" id="IPR049326">
    <property type="entry name" value="Rhodopsin_dom_fungi"/>
</dbReference>
<dbReference type="GO" id="GO:0016020">
    <property type="term" value="C:membrane"/>
    <property type="evidence" value="ECO:0007669"/>
    <property type="project" value="UniProtKB-SubCell"/>
</dbReference>
<feature type="domain" description="Rhodopsin" evidence="7">
    <location>
        <begin position="73"/>
        <end position="128"/>
    </location>
</feature>
<evidence type="ECO:0000256" key="4">
    <source>
        <dbReference type="ARBA" id="ARBA00023136"/>
    </source>
</evidence>
<feature type="compositionally biased region" description="Polar residues" evidence="6">
    <location>
        <begin position="220"/>
        <end position="246"/>
    </location>
</feature>
<comment type="similarity">
    <text evidence="5">Belongs to the SAT4 family.</text>
</comment>
<dbReference type="PANTHER" id="PTHR33048:SF47">
    <property type="entry name" value="INTEGRAL MEMBRANE PROTEIN-RELATED"/>
    <property type="match status" value="1"/>
</dbReference>
<evidence type="ECO:0000259" key="7">
    <source>
        <dbReference type="Pfam" id="PF20684"/>
    </source>
</evidence>
<evidence type="ECO:0000256" key="3">
    <source>
        <dbReference type="ARBA" id="ARBA00022989"/>
    </source>
</evidence>
<evidence type="ECO:0000313" key="9">
    <source>
        <dbReference type="Proteomes" id="UP000242519"/>
    </source>
</evidence>
<dbReference type="OrthoDB" id="5329176at2759"/>
<keyword evidence="2" id="KW-0812">Transmembrane</keyword>
<reference evidence="8 9" key="1">
    <citation type="submission" date="2017-04" db="EMBL/GenBank/DDBJ databases">
        <title>Draft genome sequence of Marssonina coronaria NL1: causal agent of apple blotch.</title>
        <authorList>
            <person name="Cheng Q."/>
        </authorList>
    </citation>
    <scope>NUCLEOTIDE SEQUENCE [LARGE SCALE GENOMIC DNA]</scope>
    <source>
        <strain evidence="8 9">NL1</strain>
    </source>
</reference>
<feature type="region of interest" description="Disordered" evidence="6">
    <location>
        <begin position="284"/>
        <end position="304"/>
    </location>
</feature>
<dbReference type="InParanoid" id="A0A218YU79"/>
<dbReference type="InterPro" id="IPR052337">
    <property type="entry name" value="SAT4-like"/>
</dbReference>
<evidence type="ECO:0000256" key="1">
    <source>
        <dbReference type="ARBA" id="ARBA00004141"/>
    </source>
</evidence>
<evidence type="ECO:0000256" key="2">
    <source>
        <dbReference type="ARBA" id="ARBA00022692"/>
    </source>
</evidence>
<keyword evidence="9" id="KW-1185">Reference proteome</keyword>
<comment type="caution">
    <text evidence="8">The sequence shown here is derived from an EMBL/GenBank/DDBJ whole genome shotgun (WGS) entry which is preliminary data.</text>
</comment>
<evidence type="ECO:0000313" key="8">
    <source>
        <dbReference type="EMBL" id="OWO98743.1"/>
    </source>
</evidence>
<dbReference type="AlphaFoldDB" id="A0A218YU79"/>
<dbReference type="Proteomes" id="UP000242519">
    <property type="component" value="Unassembled WGS sequence"/>
</dbReference>
<name>A0A218YU79_9HELO</name>